<evidence type="ECO:0000256" key="6">
    <source>
        <dbReference type="ARBA" id="ARBA00022692"/>
    </source>
</evidence>
<evidence type="ECO:0000256" key="4">
    <source>
        <dbReference type="ARBA" id="ARBA00022475"/>
    </source>
</evidence>
<evidence type="ECO:0000256" key="10">
    <source>
        <dbReference type="SAM" id="MobiDB-lite"/>
    </source>
</evidence>
<comment type="subunit">
    <text evidence="2">Forms a complex with MdtI.</text>
</comment>
<feature type="transmembrane region" description="Helical" evidence="11">
    <location>
        <begin position="38"/>
        <end position="62"/>
    </location>
</feature>
<feature type="transmembrane region" description="Helical" evidence="11">
    <location>
        <begin position="109"/>
        <end position="130"/>
    </location>
</feature>
<comment type="subcellular location">
    <subcellularLocation>
        <location evidence="1">Cell inner membrane</location>
        <topology evidence="1">Multi-pass membrane protein</topology>
    </subcellularLocation>
    <subcellularLocation>
        <location evidence="9">Cell membrane</location>
        <topology evidence="9">Multi-pass membrane protein</topology>
    </subcellularLocation>
</comment>
<sequence>MQNTMQQDSTNLKDPLDSKNSPYHFNQANTTQTRKLSWMFLIIAILLEVGGVAMLSAIPLWFEAFNSKGVAIDFIEIAPHLIAKAIMLIMIAASYYCMSLALRRIALGVAYSVWEIVGMIGILLISFLFFPPNLTLKEYVGIAVGFIGIICVILGEEH</sequence>
<dbReference type="PANTHER" id="PTHR30561:SF2">
    <property type="entry name" value="SPERMIDINE EXPORT PROTEIN MDTJ"/>
    <property type="match status" value="1"/>
</dbReference>
<accession>A0ABQ0D510</accession>
<evidence type="ECO:0000256" key="11">
    <source>
        <dbReference type="SAM" id="Phobius"/>
    </source>
</evidence>
<evidence type="ECO:0000313" key="12">
    <source>
        <dbReference type="EMBL" id="GAB0173426.1"/>
    </source>
</evidence>
<gene>
    <name evidence="12" type="ORF">NHP164001_14450</name>
</gene>
<keyword evidence="4" id="KW-1003">Cell membrane</keyword>
<dbReference type="PANTHER" id="PTHR30561">
    <property type="entry name" value="SMR FAMILY PROTON-DEPENDENT DRUG EFFLUX TRANSPORTER SUGE"/>
    <property type="match status" value="1"/>
</dbReference>
<evidence type="ECO:0000313" key="13">
    <source>
        <dbReference type="Proteomes" id="UP001562457"/>
    </source>
</evidence>
<evidence type="ECO:0000256" key="8">
    <source>
        <dbReference type="ARBA" id="ARBA00023136"/>
    </source>
</evidence>
<feature type="transmembrane region" description="Helical" evidence="11">
    <location>
        <begin position="136"/>
        <end position="155"/>
    </location>
</feature>
<dbReference type="Proteomes" id="UP001562457">
    <property type="component" value="Unassembled WGS sequence"/>
</dbReference>
<dbReference type="InterPro" id="IPR000390">
    <property type="entry name" value="Small_drug/metabolite_transptr"/>
</dbReference>
<evidence type="ECO:0000256" key="2">
    <source>
        <dbReference type="ARBA" id="ARBA00011358"/>
    </source>
</evidence>
<evidence type="ECO:0000256" key="9">
    <source>
        <dbReference type="RuleBase" id="RU003942"/>
    </source>
</evidence>
<feature type="region of interest" description="Disordered" evidence="10">
    <location>
        <begin position="1"/>
        <end position="22"/>
    </location>
</feature>
<dbReference type="EMBL" id="BAAFHN010000037">
    <property type="protein sequence ID" value="GAB0173426.1"/>
    <property type="molecule type" value="Genomic_DNA"/>
</dbReference>
<comment type="caution">
    <text evidence="12">The sequence shown here is derived from an EMBL/GenBank/DDBJ whole genome shotgun (WGS) entry which is preliminary data.</text>
</comment>
<evidence type="ECO:0000256" key="7">
    <source>
        <dbReference type="ARBA" id="ARBA00022989"/>
    </source>
</evidence>
<evidence type="ECO:0000256" key="1">
    <source>
        <dbReference type="ARBA" id="ARBA00004429"/>
    </source>
</evidence>
<reference evidence="12 13" key="1">
    <citation type="submission" date="2024-06" db="EMBL/GenBank/DDBJ databases">
        <title>Draft genome sequence of Helicobacter trogontum NHP16-4001.</title>
        <authorList>
            <person name="Rimbara E."/>
            <person name="Suzuki M."/>
        </authorList>
    </citation>
    <scope>NUCLEOTIDE SEQUENCE [LARGE SCALE GENOMIC DNA]</scope>
    <source>
        <strain evidence="12 13">NHP16-4001</strain>
    </source>
</reference>
<feature type="transmembrane region" description="Helical" evidence="11">
    <location>
        <begin position="82"/>
        <end position="102"/>
    </location>
</feature>
<comment type="similarity">
    <text evidence="9">Belongs to the drug/metabolite transporter (DMT) superfamily. Small multidrug resistance (SMR) (TC 2.A.7.1) family.</text>
</comment>
<organism evidence="12 13">
    <name type="scientific">Helicobacter trogontum</name>
    <dbReference type="NCBI Taxonomy" id="50960"/>
    <lineage>
        <taxon>Bacteria</taxon>
        <taxon>Pseudomonadati</taxon>
        <taxon>Campylobacterota</taxon>
        <taxon>Epsilonproteobacteria</taxon>
        <taxon>Campylobacterales</taxon>
        <taxon>Helicobacteraceae</taxon>
        <taxon>Helicobacter</taxon>
    </lineage>
</organism>
<keyword evidence="13" id="KW-1185">Reference proteome</keyword>
<name>A0ABQ0D510_9HELI</name>
<dbReference type="InterPro" id="IPR037185">
    <property type="entry name" value="EmrE-like"/>
</dbReference>
<keyword evidence="6 9" id="KW-0812">Transmembrane</keyword>
<proteinExistence type="inferred from homology"/>
<dbReference type="InterPro" id="IPR045324">
    <property type="entry name" value="Small_multidrug_res"/>
</dbReference>
<dbReference type="RefSeq" id="WP_052089206.1">
    <property type="nucleotide sequence ID" value="NZ_BAAFHN010000037.1"/>
</dbReference>
<protein>
    <recommendedName>
        <fullName evidence="3">Spermidine export protein MdtJ</fullName>
    </recommendedName>
</protein>
<keyword evidence="7 11" id="KW-1133">Transmembrane helix</keyword>
<keyword evidence="5" id="KW-0997">Cell inner membrane</keyword>
<dbReference type="Gene3D" id="1.10.3730.20">
    <property type="match status" value="1"/>
</dbReference>
<dbReference type="Pfam" id="PF00893">
    <property type="entry name" value="Multi_Drug_Res"/>
    <property type="match status" value="1"/>
</dbReference>
<keyword evidence="8 11" id="KW-0472">Membrane</keyword>
<evidence type="ECO:0000256" key="5">
    <source>
        <dbReference type="ARBA" id="ARBA00022519"/>
    </source>
</evidence>
<dbReference type="SUPFAM" id="SSF103481">
    <property type="entry name" value="Multidrug resistance efflux transporter EmrE"/>
    <property type="match status" value="1"/>
</dbReference>
<evidence type="ECO:0000256" key="3">
    <source>
        <dbReference type="ARBA" id="ARBA00021112"/>
    </source>
</evidence>